<keyword evidence="3" id="KW-1185">Reference proteome</keyword>
<keyword evidence="1" id="KW-0812">Transmembrane</keyword>
<evidence type="ECO:0000256" key="1">
    <source>
        <dbReference type="SAM" id="Phobius"/>
    </source>
</evidence>
<dbReference type="AlphaFoldDB" id="A0A841FHD1"/>
<sequence length="225" mass="24047">MTLNTAAKAQASARLSSSWLGRLQKALTVFCVLALIAAGLTAAACAYAGVTADDNPLSFIVGDVPQLEQAMEDESVAREAAGRPAEVAYGNPEGVRLQIYTALGWLPSLLLVAGLLFVLRRTIRRARQSDTFSGDTADGLRLAGRLALIGGLVAWLAEWAARVTLNNASMNLRPGEEIWAYIPYTLRALIVDLPWLWVLLGVGLLAISAVFARAVAMREDLDGLV</sequence>
<feature type="transmembrane region" description="Helical" evidence="1">
    <location>
        <begin position="26"/>
        <end position="50"/>
    </location>
</feature>
<dbReference type="InterPro" id="IPR021354">
    <property type="entry name" value="DUF2975"/>
</dbReference>
<comment type="caution">
    <text evidence="2">The sequence shown here is derived from an EMBL/GenBank/DDBJ whole genome shotgun (WGS) entry which is preliminary data.</text>
</comment>
<keyword evidence="1" id="KW-1133">Transmembrane helix</keyword>
<evidence type="ECO:0000313" key="3">
    <source>
        <dbReference type="Proteomes" id="UP000548476"/>
    </source>
</evidence>
<keyword evidence="1" id="KW-0472">Membrane</keyword>
<evidence type="ECO:0000313" key="2">
    <source>
        <dbReference type="EMBL" id="MBB6035626.1"/>
    </source>
</evidence>
<proteinExistence type="predicted"/>
<evidence type="ECO:0008006" key="4">
    <source>
        <dbReference type="Google" id="ProtNLM"/>
    </source>
</evidence>
<dbReference type="EMBL" id="JACHGT010000007">
    <property type="protein sequence ID" value="MBB6035626.1"/>
    <property type="molecule type" value="Genomic_DNA"/>
</dbReference>
<dbReference type="RefSeq" id="WP_184788500.1">
    <property type="nucleotide sequence ID" value="NZ_BONT01000082.1"/>
</dbReference>
<gene>
    <name evidence="2" type="ORF">HNR73_003490</name>
</gene>
<protein>
    <recommendedName>
        <fullName evidence="4">DUF2975 domain-containing protein</fullName>
    </recommendedName>
</protein>
<reference evidence="2 3" key="1">
    <citation type="submission" date="2020-08" db="EMBL/GenBank/DDBJ databases">
        <title>Genomic Encyclopedia of Type Strains, Phase IV (KMG-IV): sequencing the most valuable type-strain genomes for metagenomic binning, comparative biology and taxonomic classification.</title>
        <authorList>
            <person name="Goeker M."/>
        </authorList>
    </citation>
    <scope>NUCLEOTIDE SEQUENCE [LARGE SCALE GENOMIC DNA]</scope>
    <source>
        <strain evidence="2 3">YIM 65646</strain>
    </source>
</reference>
<feature type="transmembrane region" description="Helical" evidence="1">
    <location>
        <begin position="99"/>
        <end position="119"/>
    </location>
</feature>
<dbReference type="Proteomes" id="UP000548476">
    <property type="component" value="Unassembled WGS sequence"/>
</dbReference>
<organism evidence="2 3">
    <name type="scientific">Phytomonospora endophytica</name>
    <dbReference type="NCBI Taxonomy" id="714109"/>
    <lineage>
        <taxon>Bacteria</taxon>
        <taxon>Bacillati</taxon>
        <taxon>Actinomycetota</taxon>
        <taxon>Actinomycetes</taxon>
        <taxon>Micromonosporales</taxon>
        <taxon>Micromonosporaceae</taxon>
        <taxon>Phytomonospora</taxon>
    </lineage>
</organism>
<accession>A0A841FHD1</accession>
<feature type="transmembrane region" description="Helical" evidence="1">
    <location>
        <begin position="195"/>
        <end position="216"/>
    </location>
</feature>
<feature type="transmembrane region" description="Helical" evidence="1">
    <location>
        <begin position="140"/>
        <end position="161"/>
    </location>
</feature>
<name>A0A841FHD1_9ACTN</name>
<dbReference type="Pfam" id="PF11188">
    <property type="entry name" value="DUF2975"/>
    <property type="match status" value="1"/>
</dbReference>